<feature type="compositionally biased region" description="Polar residues" evidence="6">
    <location>
        <begin position="768"/>
        <end position="777"/>
    </location>
</feature>
<dbReference type="EMBL" id="QEAN01000168">
    <property type="protein sequence ID" value="TPX44645.1"/>
    <property type="molecule type" value="Genomic_DNA"/>
</dbReference>
<dbReference type="Proteomes" id="UP000317494">
    <property type="component" value="Unassembled WGS sequence"/>
</dbReference>
<dbReference type="EMBL" id="QEAM01000400">
    <property type="protein sequence ID" value="TPX40293.1"/>
    <property type="molecule type" value="Genomic_DNA"/>
</dbReference>
<evidence type="ECO:0000259" key="7">
    <source>
        <dbReference type="PROSITE" id="PS50888"/>
    </source>
</evidence>
<dbReference type="OrthoDB" id="5778525at2759"/>
<feature type="region of interest" description="Disordered" evidence="6">
    <location>
        <begin position="654"/>
        <end position="696"/>
    </location>
</feature>
<feature type="compositionally biased region" description="Basic and acidic residues" evidence="6">
    <location>
        <begin position="493"/>
        <end position="504"/>
    </location>
</feature>
<dbReference type="VEuPathDB" id="FungiDB:SeMB42_g04252"/>
<feature type="region of interest" description="Disordered" evidence="6">
    <location>
        <begin position="112"/>
        <end position="141"/>
    </location>
</feature>
<dbReference type="Gene3D" id="4.10.280.10">
    <property type="entry name" value="Helix-loop-helix DNA-binding domain"/>
    <property type="match status" value="1"/>
</dbReference>
<feature type="compositionally biased region" description="Basic residues" evidence="6">
    <location>
        <begin position="562"/>
        <end position="571"/>
    </location>
</feature>
<evidence type="ECO:0000313" key="8">
    <source>
        <dbReference type="EMBL" id="TPX40293.1"/>
    </source>
</evidence>
<feature type="compositionally biased region" description="Basic residues" evidence="6">
    <location>
        <begin position="669"/>
        <end position="678"/>
    </location>
</feature>
<dbReference type="InterPro" id="IPR036638">
    <property type="entry name" value="HLH_DNA-bd_sf"/>
</dbReference>
<dbReference type="PANTHER" id="PTHR10328:SF3">
    <property type="entry name" value="PROTEIN MAX"/>
    <property type="match status" value="1"/>
</dbReference>
<evidence type="ECO:0000256" key="3">
    <source>
        <dbReference type="ARBA" id="ARBA00023159"/>
    </source>
</evidence>
<sequence>MSRWPYSLDRVPSSSSFKAPSLYLSGANSQTAGTVTSNLQPQYPIRGDWQNFQHQHQHQPQDLRTDPLFKSVIDKDFQQNQQQQQQQQQRAISPPASPESFVMHGVVQSARLKRKLPSDEEERRDLRLTNSSTSATKDHSLAPYPLTASRLGVPDKFAIGHLGGVPTLDFSFPSDLPVALADEYLLSPLQYPQSEPLLDSLDSQVWNSFLEELLEDDNQPCERGTLSSSERRDANTPGSNITGSTRNTAFGPSGSFNPSVVSSIPLSESVPSLYEAQRLILPYNQAHSVNQNHNYYSSQTQLPPAVGITHQPPRQHQQAPLQVSPSQLLPNVDRNLDDSRGLSLAMQSLQQPPPGAMAHTLPSNHYIPSQSVPTPISINRPAPALTTALSHHLPSSQPTNNTSSKPSIPSTDGVIYKDDVANASRASTSTEHVTSDVTEPLPPPASILAPPSHVRGSPSVKATACPTSRSDKAMARAEDSESTAKNKNVSKPADNKVTRKVVERPTELELTSPCIRETRRKRARVQALVQEDSDDDDPFGPEEDQDEEDDDDDDDVFEARPSRRRGNRGRKAGGGNSNASRSRRRSSATSTIKSAAAQVVVEAANNSISDSDHLRNNRSNTSNNTSSITAVVENEGAITETLLKEDVKVEDDTYDNFVSSTPSSNSGKGKGRGKRRHGRDLLTEDEKRANHIASEQKRRDLLRNGFASLVDLVPGLKGGAGGSSKSMILERTVDFIRALEGRNVELAGVVATLERKAAEQATAGKTGYSDSGNNDDK</sequence>
<feature type="region of interest" description="Disordered" evidence="6">
    <location>
        <begin position="758"/>
        <end position="777"/>
    </location>
</feature>
<feature type="compositionally biased region" description="Low complexity" evidence="6">
    <location>
        <begin position="78"/>
        <end position="89"/>
    </location>
</feature>
<feature type="region of interest" description="Disordered" evidence="6">
    <location>
        <begin position="608"/>
        <end position="632"/>
    </location>
</feature>
<protein>
    <recommendedName>
        <fullName evidence="7">BHLH domain-containing protein</fullName>
    </recommendedName>
</protein>
<evidence type="ECO:0000256" key="4">
    <source>
        <dbReference type="ARBA" id="ARBA00023163"/>
    </source>
</evidence>
<dbReference type="PROSITE" id="PS50888">
    <property type="entry name" value="BHLH"/>
    <property type="match status" value="1"/>
</dbReference>
<dbReference type="GO" id="GO:0003677">
    <property type="term" value="F:DNA binding"/>
    <property type="evidence" value="ECO:0007669"/>
    <property type="project" value="UniProtKB-KW"/>
</dbReference>
<dbReference type="Pfam" id="PF00010">
    <property type="entry name" value="HLH"/>
    <property type="match status" value="1"/>
</dbReference>
<evidence type="ECO:0000256" key="1">
    <source>
        <dbReference type="ARBA" id="ARBA00023015"/>
    </source>
</evidence>
<evidence type="ECO:0000313" key="10">
    <source>
        <dbReference type="Proteomes" id="UP000317494"/>
    </source>
</evidence>
<keyword evidence="10" id="KW-1185">Reference proteome</keyword>
<feature type="compositionally biased region" description="Low complexity" evidence="6">
    <location>
        <begin position="617"/>
        <end position="627"/>
    </location>
</feature>
<dbReference type="GO" id="GO:0003700">
    <property type="term" value="F:DNA-binding transcription factor activity"/>
    <property type="evidence" value="ECO:0007669"/>
    <property type="project" value="TreeGrafter"/>
</dbReference>
<feature type="region of interest" description="Disordered" evidence="6">
    <location>
        <begin position="77"/>
        <end position="99"/>
    </location>
</feature>
<dbReference type="GO" id="GO:0090575">
    <property type="term" value="C:RNA polymerase II transcription regulator complex"/>
    <property type="evidence" value="ECO:0007669"/>
    <property type="project" value="TreeGrafter"/>
</dbReference>
<feature type="region of interest" description="Disordered" evidence="6">
    <location>
        <begin position="390"/>
        <end position="504"/>
    </location>
</feature>
<feature type="region of interest" description="Disordered" evidence="6">
    <location>
        <begin position="217"/>
        <end position="253"/>
    </location>
</feature>
<keyword evidence="4" id="KW-0804">Transcription</keyword>
<evidence type="ECO:0000313" key="9">
    <source>
        <dbReference type="EMBL" id="TPX44645.1"/>
    </source>
</evidence>
<dbReference type="SUPFAM" id="SSF47459">
    <property type="entry name" value="HLH, helix-loop-helix DNA-binding domain"/>
    <property type="match status" value="1"/>
</dbReference>
<evidence type="ECO:0000256" key="2">
    <source>
        <dbReference type="ARBA" id="ARBA00023125"/>
    </source>
</evidence>
<dbReference type="InterPro" id="IPR011598">
    <property type="entry name" value="bHLH_dom"/>
</dbReference>
<feature type="domain" description="BHLH" evidence="7">
    <location>
        <begin position="686"/>
        <end position="739"/>
    </location>
</feature>
<name>A0A507CZR9_9FUNG</name>
<evidence type="ECO:0000313" key="11">
    <source>
        <dbReference type="Proteomes" id="UP000320475"/>
    </source>
</evidence>
<feature type="compositionally biased region" description="Basic and acidic residues" evidence="6">
    <location>
        <begin position="679"/>
        <end position="696"/>
    </location>
</feature>
<dbReference type="AlphaFoldDB" id="A0A507CZR9"/>
<keyword evidence="2" id="KW-0238">DNA-binding</keyword>
<feature type="compositionally biased region" description="Basic and acidic residues" evidence="6">
    <location>
        <begin position="116"/>
        <end position="127"/>
    </location>
</feature>
<gene>
    <name evidence="8" type="ORF">SeLEV6574_g06694</name>
    <name evidence="9" type="ORF">SeMB42_g04252</name>
</gene>
<keyword evidence="5" id="KW-0539">Nucleus</keyword>
<dbReference type="Proteomes" id="UP000320475">
    <property type="component" value="Unassembled WGS sequence"/>
</dbReference>
<keyword evidence="1" id="KW-0805">Transcription regulation</keyword>
<feature type="region of interest" description="Disordered" evidence="6">
    <location>
        <begin position="518"/>
        <end position="593"/>
    </location>
</feature>
<accession>A0A507CZR9</accession>
<dbReference type="STRING" id="286115.A0A507CZR9"/>
<dbReference type="GO" id="GO:0045944">
    <property type="term" value="P:positive regulation of transcription by RNA polymerase II"/>
    <property type="evidence" value="ECO:0007669"/>
    <property type="project" value="TreeGrafter"/>
</dbReference>
<feature type="compositionally biased region" description="Basic and acidic residues" evidence="6">
    <location>
        <begin position="469"/>
        <end position="484"/>
    </location>
</feature>
<dbReference type="SMART" id="SM00353">
    <property type="entry name" value="HLH"/>
    <property type="match status" value="1"/>
</dbReference>
<proteinExistence type="predicted"/>
<feature type="compositionally biased region" description="Polar residues" evidence="6">
    <location>
        <begin position="390"/>
        <end position="410"/>
    </location>
</feature>
<feature type="compositionally biased region" description="Polar residues" evidence="6">
    <location>
        <begin position="656"/>
        <end position="666"/>
    </location>
</feature>
<keyword evidence="3" id="KW-0010">Activator</keyword>
<dbReference type="PANTHER" id="PTHR10328">
    <property type="entry name" value="PROTEIN MAX MYC-ASSOCIATED FACTOR X"/>
    <property type="match status" value="1"/>
</dbReference>
<feature type="compositionally biased region" description="Acidic residues" evidence="6">
    <location>
        <begin position="531"/>
        <end position="556"/>
    </location>
</feature>
<feature type="compositionally biased region" description="Polar residues" evidence="6">
    <location>
        <begin position="424"/>
        <end position="437"/>
    </location>
</feature>
<evidence type="ECO:0000256" key="5">
    <source>
        <dbReference type="ARBA" id="ARBA00023242"/>
    </source>
</evidence>
<organism evidence="9 10">
    <name type="scientific">Synchytrium endobioticum</name>
    <dbReference type="NCBI Taxonomy" id="286115"/>
    <lineage>
        <taxon>Eukaryota</taxon>
        <taxon>Fungi</taxon>
        <taxon>Fungi incertae sedis</taxon>
        <taxon>Chytridiomycota</taxon>
        <taxon>Chytridiomycota incertae sedis</taxon>
        <taxon>Chytridiomycetes</taxon>
        <taxon>Synchytriales</taxon>
        <taxon>Synchytriaceae</taxon>
        <taxon>Synchytrium</taxon>
    </lineage>
</organism>
<reference evidence="10 11" key="1">
    <citation type="journal article" date="2019" name="Sci. Rep.">
        <title>Comparative genomics of chytrid fungi reveal insights into the obligate biotrophic and pathogenic lifestyle of Synchytrium endobioticum.</title>
        <authorList>
            <person name="van de Vossenberg B.T.L.H."/>
            <person name="Warris S."/>
            <person name="Nguyen H.D.T."/>
            <person name="van Gent-Pelzer M.P.E."/>
            <person name="Joly D.L."/>
            <person name="van de Geest H.C."/>
            <person name="Bonants P.J.M."/>
            <person name="Smith D.S."/>
            <person name="Levesque C.A."/>
            <person name="van der Lee T.A.J."/>
        </authorList>
    </citation>
    <scope>NUCLEOTIDE SEQUENCE [LARGE SCALE GENOMIC DNA]</scope>
    <source>
        <strain evidence="8 11">LEV6574</strain>
        <strain evidence="9 10">MB42</strain>
    </source>
</reference>
<dbReference type="GO" id="GO:0046983">
    <property type="term" value="F:protein dimerization activity"/>
    <property type="evidence" value="ECO:0007669"/>
    <property type="project" value="InterPro"/>
</dbReference>
<comment type="caution">
    <text evidence="9">The sequence shown here is derived from an EMBL/GenBank/DDBJ whole genome shotgun (WGS) entry which is preliminary data.</text>
</comment>
<feature type="compositionally biased region" description="Polar residues" evidence="6">
    <location>
        <begin position="236"/>
        <end position="253"/>
    </location>
</feature>
<evidence type="ECO:0000256" key="6">
    <source>
        <dbReference type="SAM" id="MobiDB-lite"/>
    </source>
</evidence>